<dbReference type="RefSeq" id="WP_014679218.1">
    <property type="nucleotide sequence ID" value="NC_017770.1"/>
</dbReference>
<gene>
    <name evidence="2" type="ordered locus">Solca_0875</name>
</gene>
<evidence type="ECO:0000313" key="2">
    <source>
        <dbReference type="EMBL" id="AFD05990.1"/>
    </source>
</evidence>
<evidence type="ECO:0000313" key="3">
    <source>
        <dbReference type="Proteomes" id="UP000007590"/>
    </source>
</evidence>
<feature type="coiled-coil region" evidence="1">
    <location>
        <begin position="50"/>
        <end position="83"/>
    </location>
</feature>
<evidence type="ECO:0000256" key="1">
    <source>
        <dbReference type="SAM" id="Coils"/>
    </source>
</evidence>
<organism evidence="2 3">
    <name type="scientific">Solitalea canadensis (strain ATCC 29591 / DSM 3403 / JCM 21819 / LMG 8368 / NBRC 15130 / NCIMB 12057 / USAM 9D)</name>
    <name type="common">Flexibacter canadensis</name>
    <dbReference type="NCBI Taxonomy" id="929556"/>
    <lineage>
        <taxon>Bacteria</taxon>
        <taxon>Pseudomonadati</taxon>
        <taxon>Bacteroidota</taxon>
        <taxon>Sphingobacteriia</taxon>
        <taxon>Sphingobacteriales</taxon>
        <taxon>Sphingobacteriaceae</taxon>
        <taxon>Solitalea</taxon>
    </lineage>
</organism>
<reference evidence="2" key="1">
    <citation type="submission" date="2012-02" db="EMBL/GenBank/DDBJ databases">
        <title>The complete genome of Solitalea canadensis DSM 3403.</title>
        <authorList>
            <consortium name="US DOE Joint Genome Institute (JGI-PGF)"/>
            <person name="Lucas S."/>
            <person name="Copeland A."/>
            <person name="Lapidus A."/>
            <person name="Glavina del Rio T."/>
            <person name="Dalin E."/>
            <person name="Tice H."/>
            <person name="Bruce D."/>
            <person name="Goodwin L."/>
            <person name="Pitluck S."/>
            <person name="Peters L."/>
            <person name="Ovchinnikova G."/>
            <person name="Lu M."/>
            <person name="Kyrpides N."/>
            <person name="Mavromatis K."/>
            <person name="Ivanova N."/>
            <person name="Brettin T."/>
            <person name="Detter J.C."/>
            <person name="Han C."/>
            <person name="Larimer F."/>
            <person name="Land M."/>
            <person name="Hauser L."/>
            <person name="Markowitz V."/>
            <person name="Cheng J.-F."/>
            <person name="Hugenholtz P."/>
            <person name="Woyke T."/>
            <person name="Wu D."/>
            <person name="Spring S."/>
            <person name="Schroeder M."/>
            <person name="Kopitz M."/>
            <person name="Brambilla E."/>
            <person name="Klenk H.-P."/>
            <person name="Eisen J.A."/>
        </authorList>
    </citation>
    <scope>NUCLEOTIDE SEQUENCE</scope>
    <source>
        <strain evidence="2">DSM 3403</strain>
    </source>
</reference>
<dbReference type="STRING" id="929556.Solca_0875"/>
<dbReference type="AlphaFoldDB" id="H8KPU2"/>
<name>H8KPU2_SOLCM</name>
<dbReference type="EMBL" id="CP003349">
    <property type="protein sequence ID" value="AFD05990.1"/>
    <property type="molecule type" value="Genomic_DNA"/>
</dbReference>
<dbReference type="HOGENOM" id="CLU_2304164_0_0_10"/>
<accession>H8KPU2</accession>
<dbReference type="Proteomes" id="UP000007590">
    <property type="component" value="Chromosome"/>
</dbReference>
<sequence length="100" mass="11606">MDTTSIQTLNLNEKDFQLMIDGLEHLPNRYLTGEIISELLIESRAKGDQAELEKIRARRAEETKKKEREKERMKEDVKVLQGKLIMLKRFLTENGAISSC</sequence>
<protein>
    <submittedName>
        <fullName evidence="2">Uncharacterized protein</fullName>
    </submittedName>
</protein>
<dbReference type="KEGG" id="scn:Solca_0875"/>
<keyword evidence="1" id="KW-0175">Coiled coil</keyword>
<keyword evidence="3" id="KW-1185">Reference proteome</keyword>
<proteinExistence type="predicted"/>